<keyword evidence="11" id="KW-0479">Metal-binding</keyword>
<dbReference type="InterPro" id="IPR005511">
    <property type="entry name" value="SMP-30"/>
</dbReference>
<keyword evidence="11" id="KW-0862">Zinc</keyword>
<comment type="pathway">
    <text evidence="1">Carbohydrate degradation; glycolysis; D-glyceraldehyde 3-phosphate from glycerone phosphate: step 1/1.</text>
</comment>
<evidence type="ECO:0000256" key="5">
    <source>
        <dbReference type="ARBA" id="ARBA00022432"/>
    </source>
</evidence>
<comment type="similarity">
    <text evidence="2">Belongs to the triosephosphate isomerase family.</text>
</comment>
<keyword evidence="5" id="KW-0312">Gluconeogenesis</keyword>
<evidence type="ECO:0000256" key="8">
    <source>
        <dbReference type="ARBA" id="ARBA00023235"/>
    </source>
</evidence>
<evidence type="ECO:0000256" key="6">
    <source>
        <dbReference type="ARBA" id="ARBA00022490"/>
    </source>
</evidence>
<dbReference type="EC" id="5.3.1.1" evidence="4"/>
<feature type="binding site" evidence="11">
    <location>
        <position position="458"/>
    </location>
    <ligand>
        <name>substrate</name>
    </ligand>
</feature>
<feature type="active site" description="Proton donor/acceptor" evidence="10">
    <location>
        <position position="561"/>
    </location>
</feature>
<dbReference type="HAMAP" id="MF_00147_B">
    <property type="entry name" value="TIM_B"/>
    <property type="match status" value="1"/>
</dbReference>
<evidence type="ECO:0000256" key="10">
    <source>
        <dbReference type="PIRSR" id="PIRSR605511-1"/>
    </source>
</evidence>
<dbReference type="GO" id="GO:0006094">
    <property type="term" value="P:gluconeogenesis"/>
    <property type="evidence" value="ECO:0007669"/>
    <property type="project" value="UniProtKB-KW"/>
</dbReference>
<dbReference type="InterPro" id="IPR035990">
    <property type="entry name" value="TIM_sf"/>
</dbReference>
<dbReference type="Pfam" id="PF00121">
    <property type="entry name" value="TIM"/>
    <property type="match status" value="1"/>
</dbReference>
<feature type="binding site" evidence="11">
    <location>
        <position position="561"/>
    </location>
    <ligand>
        <name>a divalent metal cation</name>
        <dbReference type="ChEBI" id="CHEBI:60240"/>
    </ligand>
</feature>
<keyword evidence="8" id="KW-0413">Isomerase</keyword>
<protein>
    <recommendedName>
        <fullName evidence="4">triose-phosphate isomerase</fullName>
        <ecNumber evidence="4">5.3.1.1</ecNumber>
    </recommendedName>
</protein>
<dbReference type="Gene3D" id="2.120.10.30">
    <property type="entry name" value="TolB, C-terminal domain"/>
    <property type="match status" value="1"/>
</dbReference>
<sequence length="694" mass="74618">MEMLKSMASSSIPGSVAVRDNCSRLSSLRPLRALKSSPRGKAVLASRRVLSVQDNYSSQTSVAPPANVSTLSYLEKNPEIRPIVSEIGSAGIQTSTRVPFMAGNWKTNPTTLPEVHSLAALLATAAKNMKRDKPDLKVEMAVFPPAVFLPIVKSMLEGTDIQVGAQDVHFAEKGAFTGSIAVGMVASLGCSYVLVGHSERRSLFGDDDESINKKVRAVLDAGLKPVLCIGETKEEYVAGQVQSVCASQLAGALNGVSAEEMQTKVTIAYEPVWAIGTGLTATPAIAQSVHAFIRQWMTDVYGAEVSQAVRIQYGGSVTPETVDAIMTCPDVDGCLVGGASLVADKFHRICNINTDMAGPQRLWAQEVVACGCELGESPVWDHANQKMYWVDAPGERLWEWDLATSARKWQFAETVGCVALMEKDGHVLLGLERGLCDFDLETGAINVLAEFEEGRNTRPNDGRVDKDGNFVIGSYNKNHRGDAKEIGGLWRLEALSGKMTEILDYTFRCSNATCFTPDGHTMFFCDTPTRRVYAFDYSPHSPLTNRRLLYEMPNHLEGGPDGAQCDAQGYLWVALSGAGQVVRVSPVGEVDMVVEMPVKCPTSCTFGGPGLDTLYITTRGPDGGGLYSVQMPEGVSGQVEPAYRSLPPTVTTGTEGFFGGSFSPMGASKFCEMCGTSFSNPTAHFCSNCGSKRP</sequence>
<organism evidence="13">
    <name type="scientific">Pyramimonas obovata</name>
    <dbReference type="NCBI Taxonomy" id="1411642"/>
    <lineage>
        <taxon>Eukaryota</taxon>
        <taxon>Viridiplantae</taxon>
        <taxon>Chlorophyta</taxon>
        <taxon>Pyramimonadophyceae</taxon>
        <taxon>Pyramimonadales</taxon>
        <taxon>Pyramimonadaceae</taxon>
        <taxon>Pyramimonas</taxon>
        <taxon>Pyramimonas incertae sedis</taxon>
    </lineage>
</organism>
<evidence type="ECO:0000256" key="11">
    <source>
        <dbReference type="PIRSR" id="PIRSR605511-2"/>
    </source>
</evidence>
<dbReference type="InterPro" id="IPR020861">
    <property type="entry name" value="Triosephosphate_isomerase_AS"/>
</dbReference>
<comment type="cofactor">
    <cofactor evidence="11">
        <name>Zn(2+)</name>
        <dbReference type="ChEBI" id="CHEBI:29105"/>
    </cofactor>
    <text evidence="11">Binds 1 divalent metal cation per subunit.</text>
</comment>
<dbReference type="FunFam" id="3.20.20.70:FF:000016">
    <property type="entry name" value="Triosephosphate isomerase"/>
    <property type="match status" value="1"/>
</dbReference>
<feature type="binding site" evidence="11">
    <location>
        <position position="460"/>
    </location>
    <ligand>
        <name>substrate</name>
    </ligand>
</feature>
<dbReference type="GO" id="GO:0005829">
    <property type="term" value="C:cytosol"/>
    <property type="evidence" value="ECO:0007669"/>
    <property type="project" value="TreeGrafter"/>
</dbReference>
<evidence type="ECO:0000259" key="12">
    <source>
        <dbReference type="Pfam" id="PF08450"/>
    </source>
</evidence>
<dbReference type="InterPro" id="IPR013785">
    <property type="entry name" value="Aldolase_TIM"/>
</dbReference>
<dbReference type="AlphaFoldDB" id="A0A7S0R0P8"/>
<feature type="binding site" evidence="11">
    <location>
        <position position="511"/>
    </location>
    <ligand>
        <name>a divalent metal cation</name>
        <dbReference type="ChEBI" id="CHEBI:60240"/>
    </ligand>
</feature>
<evidence type="ECO:0000256" key="2">
    <source>
        <dbReference type="ARBA" id="ARBA00007422"/>
    </source>
</evidence>
<dbReference type="InterPro" id="IPR022896">
    <property type="entry name" value="TrioseP_Isoase_bac/euk"/>
</dbReference>
<feature type="domain" description="SMP-30/Gluconolactonase/LRE-like region" evidence="12">
    <location>
        <begin position="374"/>
        <end position="618"/>
    </location>
</feature>
<dbReference type="PROSITE" id="PS00171">
    <property type="entry name" value="TIM_1"/>
    <property type="match status" value="1"/>
</dbReference>
<dbReference type="GO" id="GO:0004807">
    <property type="term" value="F:triose-phosphate isomerase activity"/>
    <property type="evidence" value="ECO:0007669"/>
    <property type="project" value="UniProtKB-EC"/>
</dbReference>
<keyword evidence="7" id="KW-0324">Glycolysis</keyword>
<dbReference type="NCBIfam" id="TIGR00419">
    <property type="entry name" value="tim"/>
    <property type="match status" value="1"/>
</dbReference>
<keyword evidence="6" id="KW-0963">Cytoplasm</keyword>
<evidence type="ECO:0000256" key="4">
    <source>
        <dbReference type="ARBA" id="ARBA00011940"/>
    </source>
</evidence>
<reference evidence="13" key="1">
    <citation type="submission" date="2021-01" db="EMBL/GenBank/DDBJ databases">
        <authorList>
            <person name="Corre E."/>
            <person name="Pelletier E."/>
            <person name="Niang G."/>
            <person name="Scheremetjew M."/>
            <person name="Finn R."/>
            <person name="Kale V."/>
            <person name="Holt S."/>
            <person name="Cochrane G."/>
            <person name="Meng A."/>
            <person name="Brown T."/>
            <person name="Cohen L."/>
        </authorList>
    </citation>
    <scope>NUCLEOTIDE SEQUENCE</scope>
    <source>
        <strain evidence="13">CCMP722</strain>
    </source>
</reference>
<dbReference type="PRINTS" id="PR01790">
    <property type="entry name" value="SMP30FAMILY"/>
</dbReference>
<dbReference type="SUPFAM" id="SSF63829">
    <property type="entry name" value="Calcium-dependent phosphotriesterase"/>
    <property type="match status" value="1"/>
</dbReference>
<gene>
    <name evidence="13" type="ORF">POBO1169_LOCUS6947</name>
</gene>
<dbReference type="PANTHER" id="PTHR21139">
    <property type="entry name" value="TRIOSEPHOSPHATE ISOMERASE"/>
    <property type="match status" value="1"/>
</dbReference>
<dbReference type="GO" id="GO:0046166">
    <property type="term" value="P:glyceraldehyde-3-phosphate biosynthetic process"/>
    <property type="evidence" value="ECO:0007669"/>
    <property type="project" value="TreeGrafter"/>
</dbReference>
<dbReference type="InterPro" id="IPR000652">
    <property type="entry name" value="Triosephosphate_isomerase"/>
</dbReference>
<dbReference type="GO" id="GO:0006096">
    <property type="term" value="P:glycolytic process"/>
    <property type="evidence" value="ECO:0007669"/>
    <property type="project" value="UniProtKB-KW"/>
</dbReference>
<dbReference type="CDD" id="cd00311">
    <property type="entry name" value="TIM"/>
    <property type="match status" value="1"/>
</dbReference>
<evidence type="ECO:0000313" key="13">
    <source>
        <dbReference type="EMBL" id="CAD8661742.1"/>
    </source>
</evidence>
<dbReference type="EMBL" id="HBFA01013376">
    <property type="protein sequence ID" value="CAD8661742.1"/>
    <property type="molecule type" value="Transcribed_RNA"/>
</dbReference>
<name>A0A7S0R0P8_9CHLO</name>
<dbReference type="InterPro" id="IPR011042">
    <property type="entry name" value="6-blade_b-propeller_TolB-like"/>
</dbReference>
<feature type="binding site" evidence="11">
    <location>
        <position position="376"/>
    </location>
    <ligand>
        <name>a divalent metal cation</name>
        <dbReference type="ChEBI" id="CHEBI:60240"/>
    </ligand>
</feature>
<dbReference type="GO" id="GO:0019563">
    <property type="term" value="P:glycerol catabolic process"/>
    <property type="evidence" value="ECO:0007669"/>
    <property type="project" value="TreeGrafter"/>
</dbReference>
<dbReference type="InterPro" id="IPR013658">
    <property type="entry name" value="SGL"/>
</dbReference>
<evidence type="ECO:0000256" key="7">
    <source>
        <dbReference type="ARBA" id="ARBA00023152"/>
    </source>
</evidence>
<proteinExistence type="inferred from homology"/>
<dbReference type="PANTHER" id="PTHR21139:SF42">
    <property type="entry name" value="TRIOSEPHOSPHATE ISOMERASE"/>
    <property type="match status" value="1"/>
</dbReference>
<accession>A0A7S0R0P8</accession>
<dbReference type="Gene3D" id="3.20.20.70">
    <property type="entry name" value="Aldolase class I"/>
    <property type="match status" value="1"/>
</dbReference>
<evidence type="ECO:0000256" key="3">
    <source>
        <dbReference type="ARBA" id="ARBA00011738"/>
    </source>
</evidence>
<dbReference type="GO" id="GO:0046872">
    <property type="term" value="F:metal ion binding"/>
    <property type="evidence" value="ECO:0007669"/>
    <property type="project" value="UniProtKB-KW"/>
</dbReference>
<comment type="subunit">
    <text evidence="3">Homodimer.</text>
</comment>
<evidence type="ECO:0000256" key="9">
    <source>
        <dbReference type="ARBA" id="ARBA00024331"/>
    </source>
</evidence>
<evidence type="ECO:0000256" key="1">
    <source>
        <dbReference type="ARBA" id="ARBA00004680"/>
    </source>
</evidence>
<dbReference type="PROSITE" id="PS51440">
    <property type="entry name" value="TIM_2"/>
    <property type="match status" value="1"/>
</dbReference>
<comment type="pathway">
    <text evidence="9">Carbohydrate biosynthesis.</text>
</comment>
<dbReference type="SUPFAM" id="SSF51351">
    <property type="entry name" value="Triosephosphate isomerase (TIM)"/>
    <property type="match status" value="1"/>
</dbReference>
<dbReference type="Pfam" id="PF08450">
    <property type="entry name" value="SGL"/>
    <property type="match status" value="1"/>
</dbReference>